<protein>
    <submittedName>
        <fullName evidence="1">Uncharacterized protein</fullName>
    </submittedName>
</protein>
<dbReference type="EMBL" id="JARBDR010000917">
    <property type="protein sequence ID" value="KAJ8302554.1"/>
    <property type="molecule type" value="Genomic_DNA"/>
</dbReference>
<accession>A0ABQ9EB36</accession>
<dbReference type="InterPro" id="IPR036188">
    <property type="entry name" value="FAD/NAD-bd_sf"/>
</dbReference>
<evidence type="ECO:0000313" key="1">
    <source>
        <dbReference type="EMBL" id="KAJ8302554.1"/>
    </source>
</evidence>
<proteinExistence type="predicted"/>
<keyword evidence="2" id="KW-1185">Reference proteome</keyword>
<gene>
    <name evidence="1" type="ORF">KUTeg_018950</name>
</gene>
<dbReference type="SUPFAM" id="SSF51905">
    <property type="entry name" value="FAD/NAD(P)-binding domain"/>
    <property type="match status" value="1"/>
</dbReference>
<comment type="caution">
    <text evidence="1">The sequence shown here is derived from an EMBL/GenBank/DDBJ whole genome shotgun (WGS) entry which is preliminary data.</text>
</comment>
<dbReference type="Proteomes" id="UP001217089">
    <property type="component" value="Unassembled WGS sequence"/>
</dbReference>
<organism evidence="1 2">
    <name type="scientific">Tegillarca granosa</name>
    <name type="common">Malaysian cockle</name>
    <name type="synonym">Anadara granosa</name>
    <dbReference type="NCBI Taxonomy" id="220873"/>
    <lineage>
        <taxon>Eukaryota</taxon>
        <taxon>Metazoa</taxon>
        <taxon>Spiralia</taxon>
        <taxon>Lophotrochozoa</taxon>
        <taxon>Mollusca</taxon>
        <taxon>Bivalvia</taxon>
        <taxon>Autobranchia</taxon>
        <taxon>Pteriomorphia</taxon>
        <taxon>Arcoida</taxon>
        <taxon>Arcoidea</taxon>
        <taxon>Arcidae</taxon>
        <taxon>Tegillarca</taxon>
    </lineage>
</organism>
<name>A0ABQ9EB36_TEGGR</name>
<evidence type="ECO:0000313" key="2">
    <source>
        <dbReference type="Proteomes" id="UP001217089"/>
    </source>
</evidence>
<dbReference type="PANTHER" id="PTHR15192:SF8">
    <property type="entry name" value="FAD_NAD(P)-BINDING DOMAIN-CONTAINING PROTEIN"/>
    <property type="match status" value="1"/>
</dbReference>
<dbReference type="InterPro" id="IPR029731">
    <property type="entry name" value="OSGIN1/2"/>
</dbReference>
<dbReference type="PANTHER" id="PTHR15192">
    <property type="entry name" value="PROTEIN CBG05349"/>
    <property type="match status" value="1"/>
</dbReference>
<dbReference type="Gene3D" id="3.50.50.60">
    <property type="entry name" value="FAD/NAD(P)-binding domain"/>
    <property type="match status" value="1"/>
</dbReference>
<dbReference type="Pfam" id="PF13738">
    <property type="entry name" value="Pyr_redox_3"/>
    <property type="match status" value="1"/>
</dbReference>
<sequence length="524" mass="58801">MCFGLEYISVGYPGNYRFVQGLISVTSNPIVNVFGDWGSDLTWKYLLRNTGNGPSAICLSLLLSGYRPYYNGEPHPNPYLMDKLQKLGKSESIIDQDLAYLSEGLEGRSSNPVALLFDNLVRPDADLGAENPSVLEWKHEPEFAINHAVLGKNKPGGAWQKMDAGSMQTLSLGNWMELPTLPFRDWSDQKIRKESVAVNNRATISDVRNYYTEFVKLRQLESNFHDHHVVTSVQKVFKINNHIDMESGEVLPCCVNVKKNHPYHWEVRGYKFTDEGDDGTSQREEFCFTAPHVVIATGTFDIPNRLNIPGETLPHVYHSLHELDHNLNGSMIPSNENDPILVVGAGLSAADAILMALKAERQVIHVFRSGANDSSLIFKKLPAGMYPEYHKIHSLMKGTICNPLYRPYPKHCIEEIKEDMGVLLKKIDSDDITSVDISCVVILIGARPDLSFLQQDGRNLGIVSRHPIDSKHNPIDIDLFSYQSNQEPGLFALGPLIGDNFVRFGIAGTLGVTNYLLRKRRKHF</sequence>
<reference evidence="1 2" key="1">
    <citation type="submission" date="2022-12" db="EMBL/GenBank/DDBJ databases">
        <title>Chromosome-level genome of Tegillarca granosa.</title>
        <authorList>
            <person name="Kim J."/>
        </authorList>
    </citation>
    <scope>NUCLEOTIDE SEQUENCE [LARGE SCALE GENOMIC DNA]</scope>
    <source>
        <strain evidence="1">Teg-2019</strain>
        <tissue evidence="1">Adductor muscle</tissue>
    </source>
</reference>